<dbReference type="CDD" id="cd17546">
    <property type="entry name" value="REC_hyHK_CKI1_RcsC-like"/>
    <property type="match status" value="1"/>
</dbReference>
<keyword evidence="6" id="KW-0472">Membrane</keyword>
<dbReference type="RefSeq" id="WP_255042779.1">
    <property type="nucleotide sequence ID" value="NZ_JANEYT010000023.1"/>
</dbReference>
<evidence type="ECO:0000313" key="9">
    <source>
        <dbReference type="EMBL" id="MCQ1058759.1"/>
    </source>
</evidence>
<dbReference type="PANTHER" id="PTHR45339:SF1">
    <property type="entry name" value="HYBRID SIGNAL TRANSDUCTION HISTIDINE KINASE J"/>
    <property type="match status" value="1"/>
</dbReference>
<evidence type="ECO:0000313" key="10">
    <source>
        <dbReference type="Proteomes" id="UP001524460"/>
    </source>
</evidence>
<dbReference type="PROSITE" id="PS50109">
    <property type="entry name" value="HIS_KIN"/>
    <property type="match status" value="1"/>
</dbReference>
<dbReference type="SUPFAM" id="SSF55874">
    <property type="entry name" value="ATPase domain of HSP90 chaperone/DNA topoisomerase II/histidine kinase"/>
    <property type="match status" value="1"/>
</dbReference>
<dbReference type="SMART" id="SM00387">
    <property type="entry name" value="HATPase_c"/>
    <property type="match status" value="1"/>
</dbReference>
<accession>A0ABT1N235</accession>
<dbReference type="InterPro" id="IPR036097">
    <property type="entry name" value="HisK_dim/P_sf"/>
</dbReference>
<evidence type="ECO:0000256" key="4">
    <source>
        <dbReference type="ARBA" id="ARBA00023012"/>
    </source>
</evidence>
<evidence type="ECO:0000259" key="7">
    <source>
        <dbReference type="PROSITE" id="PS50109"/>
    </source>
</evidence>
<dbReference type="Gene3D" id="1.10.287.130">
    <property type="match status" value="1"/>
</dbReference>
<dbReference type="EMBL" id="JANEYT010000023">
    <property type="protein sequence ID" value="MCQ1058759.1"/>
    <property type="molecule type" value="Genomic_DNA"/>
</dbReference>
<comment type="caution">
    <text evidence="9">The sequence shown here is derived from an EMBL/GenBank/DDBJ whole genome shotgun (WGS) entry which is preliminary data.</text>
</comment>
<dbReference type="Pfam" id="PF00512">
    <property type="entry name" value="HisKA"/>
    <property type="match status" value="1"/>
</dbReference>
<dbReference type="Proteomes" id="UP001524460">
    <property type="component" value="Unassembled WGS sequence"/>
</dbReference>
<dbReference type="SUPFAM" id="SSF52172">
    <property type="entry name" value="CheY-like"/>
    <property type="match status" value="1"/>
</dbReference>
<dbReference type="InterPro" id="IPR005467">
    <property type="entry name" value="His_kinase_dom"/>
</dbReference>
<evidence type="ECO:0000256" key="6">
    <source>
        <dbReference type="SAM" id="Phobius"/>
    </source>
</evidence>
<organism evidence="9 10">
    <name type="scientific">Photobacterium pectinilyticum</name>
    <dbReference type="NCBI Taxonomy" id="2906793"/>
    <lineage>
        <taxon>Bacteria</taxon>
        <taxon>Pseudomonadati</taxon>
        <taxon>Pseudomonadota</taxon>
        <taxon>Gammaproteobacteria</taxon>
        <taxon>Vibrionales</taxon>
        <taxon>Vibrionaceae</taxon>
        <taxon>Photobacterium</taxon>
    </lineage>
</organism>
<dbReference type="PROSITE" id="PS50110">
    <property type="entry name" value="RESPONSE_REGULATORY"/>
    <property type="match status" value="1"/>
</dbReference>
<evidence type="ECO:0000259" key="8">
    <source>
        <dbReference type="PROSITE" id="PS50110"/>
    </source>
</evidence>
<feature type="transmembrane region" description="Helical" evidence="6">
    <location>
        <begin position="159"/>
        <end position="182"/>
    </location>
</feature>
<evidence type="ECO:0000256" key="2">
    <source>
        <dbReference type="ARBA" id="ARBA00012438"/>
    </source>
</evidence>
<evidence type="ECO:0000256" key="3">
    <source>
        <dbReference type="ARBA" id="ARBA00022553"/>
    </source>
</evidence>
<proteinExistence type="predicted"/>
<dbReference type="InterPro" id="IPR003661">
    <property type="entry name" value="HisK_dim/P_dom"/>
</dbReference>
<name>A0ABT1N235_9GAMM</name>
<dbReference type="SUPFAM" id="SSF47384">
    <property type="entry name" value="Homodimeric domain of signal transducing histidine kinase"/>
    <property type="match status" value="1"/>
</dbReference>
<feature type="domain" description="Histidine kinase" evidence="7">
    <location>
        <begin position="264"/>
        <end position="485"/>
    </location>
</feature>
<dbReference type="InterPro" id="IPR001789">
    <property type="entry name" value="Sig_transdc_resp-reg_receiver"/>
</dbReference>
<evidence type="ECO:0000256" key="1">
    <source>
        <dbReference type="ARBA" id="ARBA00000085"/>
    </source>
</evidence>
<dbReference type="InterPro" id="IPR004358">
    <property type="entry name" value="Sig_transdc_His_kin-like_C"/>
</dbReference>
<comment type="catalytic activity">
    <reaction evidence="1">
        <text>ATP + protein L-histidine = ADP + protein N-phospho-L-histidine.</text>
        <dbReference type="EC" id="2.7.13.3"/>
    </reaction>
</comment>
<dbReference type="GO" id="GO:0005524">
    <property type="term" value="F:ATP binding"/>
    <property type="evidence" value="ECO:0007669"/>
    <property type="project" value="UniProtKB-KW"/>
</dbReference>
<dbReference type="SMART" id="SM00388">
    <property type="entry name" value="HisKA"/>
    <property type="match status" value="1"/>
</dbReference>
<sequence>MAESRRKTAVTMCTKGVLARRLFVVIGLIMLASMFVSLLFTYQENVKRVTKEVEVLMNTSSPLVIDTFLRPDHESSIKLNRFYSNYDEISAVSIFDLEGQLTHSYQNSLASDFSAIDVKQAGILNSGFYFNIVSDMLFDGEIIAQYAVYYRGSYTVKDLLFSLFQLSLPFILMLCFILYYVYTRVTKPISVITEQLSLVGKGEVSLLEFTESDSEVGCLARKVQASDAKLFFRNKKLLELNQALESQAEQLDQAIRVKSEFMANMSHEIRTPMNGIIGFVQCLQQQNLDQEASQQVEYIRESACSLLVLINEILSYSKLENGKVEVSETVFNMSQLIYSCVKTVHLDAKAKKLDLNISLPPEKDCYFNGDEQHLRQVITNLLGNAVKFTDRGFVNVLVEILQDKPHEAELCIRVCDSGIGISADKIESIFESYTQADGSISRRYGGTGLGLSISSRLCELMGTKLSVISQEGEGTEFYFRISMEKALSISDVNPLERLDSTECDLSQFAHTRILVAEDSPVNQQLVIAFLKSMGLTNIDVVENGVQAVNYMKTCTPDLILMDCQMPEMGGLEATAIIRKTNNGSQVPIIALTANVMESEKQHCFDAGMDAYLAKPIIKINFFSTLLGVLSTNAVS</sequence>
<keyword evidence="6" id="KW-1133">Transmembrane helix</keyword>
<keyword evidence="6" id="KW-0812">Transmembrane</keyword>
<gene>
    <name evidence="9" type="ORF">NHN17_11910</name>
</gene>
<keyword evidence="10" id="KW-1185">Reference proteome</keyword>
<feature type="domain" description="Response regulatory" evidence="8">
    <location>
        <begin position="512"/>
        <end position="629"/>
    </location>
</feature>
<dbReference type="PRINTS" id="PR00344">
    <property type="entry name" value="BCTRLSENSOR"/>
</dbReference>
<keyword evidence="9" id="KW-0067">ATP-binding</keyword>
<keyword evidence="4" id="KW-0902">Two-component regulatory system</keyword>
<keyword evidence="3 5" id="KW-0597">Phosphoprotein</keyword>
<feature type="modified residue" description="4-aspartylphosphate" evidence="5">
    <location>
        <position position="562"/>
    </location>
</feature>
<dbReference type="EC" id="2.7.13.3" evidence="2"/>
<feature type="transmembrane region" description="Helical" evidence="6">
    <location>
        <begin position="22"/>
        <end position="42"/>
    </location>
</feature>
<dbReference type="Gene3D" id="3.40.50.2300">
    <property type="match status" value="1"/>
</dbReference>
<dbReference type="Pfam" id="PF02518">
    <property type="entry name" value="HATPase_c"/>
    <property type="match status" value="1"/>
</dbReference>
<keyword evidence="9" id="KW-0547">Nucleotide-binding</keyword>
<dbReference type="Pfam" id="PF00072">
    <property type="entry name" value="Response_reg"/>
    <property type="match status" value="1"/>
</dbReference>
<dbReference type="Gene3D" id="3.30.565.10">
    <property type="entry name" value="Histidine kinase-like ATPase, C-terminal domain"/>
    <property type="match status" value="1"/>
</dbReference>
<dbReference type="InterPro" id="IPR036890">
    <property type="entry name" value="HATPase_C_sf"/>
</dbReference>
<dbReference type="CDD" id="cd16922">
    <property type="entry name" value="HATPase_EvgS-ArcB-TorS-like"/>
    <property type="match status" value="1"/>
</dbReference>
<dbReference type="PANTHER" id="PTHR45339">
    <property type="entry name" value="HYBRID SIGNAL TRANSDUCTION HISTIDINE KINASE J"/>
    <property type="match status" value="1"/>
</dbReference>
<dbReference type="InterPro" id="IPR011006">
    <property type="entry name" value="CheY-like_superfamily"/>
</dbReference>
<reference evidence="9 10" key="1">
    <citation type="submission" date="2022-07" db="EMBL/GenBank/DDBJ databases">
        <title>Photobacterium pectinilyticum sp. nov., a marine bacterium isolated from surface seawater of Qingdao offshore.</title>
        <authorList>
            <person name="Wang X."/>
        </authorList>
    </citation>
    <scope>NUCLEOTIDE SEQUENCE [LARGE SCALE GENOMIC DNA]</scope>
    <source>
        <strain evidence="9 10">ZSDE20</strain>
    </source>
</reference>
<protein>
    <recommendedName>
        <fullName evidence="2">histidine kinase</fullName>
        <ecNumber evidence="2">2.7.13.3</ecNumber>
    </recommendedName>
</protein>
<evidence type="ECO:0000256" key="5">
    <source>
        <dbReference type="PROSITE-ProRule" id="PRU00169"/>
    </source>
</evidence>
<dbReference type="CDD" id="cd00082">
    <property type="entry name" value="HisKA"/>
    <property type="match status" value="1"/>
</dbReference>
<dbReference type="InterPro" id="IPR003594">
    <property type="entry name" value="HATPase_dom"/>
</dbReference>
<dbReference type="SMART" id="SM00448">
    <property type="entry name" value="REC"/>
    <property type="match status" value="1"/>
</dbReference>